<comment type="caution">
    <text evidence="1">The sequence shown here is derived from an EMBL/GenBank/DDBJ whole genome shotgun (WGS) entry which is preliminary data.</text>
</comment>
<protein>
    <submittedName>
        <fullName evidence="1">Uncharacterized protein</fullName>
    </submittedName>
</protein>
<gene>
    <name evidence="1" type="ORF">EPI10_023391</name>
</gene>
<sequence>MRNVLLISTLKQCTLFLVKLTNKSLRGSQSELLRRKLETFYRLHMKEPTAFSLGEEYSNIKLVKKVMRSLPKNFLSKSQPIRRLKILKA</sequence>
<evidence type="ECO:0000313" key="2">
    <source>
        <dbReference type="Proteomes" id="UP000325315"/>
    </source>
</evidence>
<accession>A0A5B6VVG3</accession>
<dbReference type="AlphaFoldDB" id="A0A5B6VVG3"/>
<proteinExistence type="predicted"/>
<dbReference type="EMBL" id="SMMG02000005">
    <property type="protein sequence ID" value="KAA3472974.1"/>
    <property type="molecule type" value="Genomic_DNA"/>
</dbReference>
<organism evidence="1 2">
    <name type="scientific">Gossypium australe</name>
    <dbReference type="NCBI Taxonomy" id="47621"/>
    <lineage>
        <taxon>Eukaryota</taxon>
        <taxon>Viridiplantae</taxon>
        <taxon>Streptophyta</taxon>
        <taxon>Embryophyta</taxon>
        <taxon>Tracheophyta</taxon>
        <taxon>Spermatophyta</taxon>
        <taxon>Magnoliopsida</taxon>
        <taxon>eudicotyledons</taxon>
        <taxon>Gunneridae</taxon>
        <taxon>Pentapetalae</taxon>
        <taxon>rosids</taxon>
        <taxon>malvids</taxon>
        <taxon>Malvales</taxon>
        <taxon>Malvaceae</taxon>
        <taxon>Malvoideae</taxon>
        <taxon>Gossypium</taxon>
    </lineage>
</organism>
<evidence type="ECO:0000313" key="1">
    <source>
        <dbReference type="EMBL" id="KAA3472974.1"/>
    </source>
</evidence>
<keyword evidence="2" id="KW-1185">Reference proteome</keyword>
<dbReference type="Proteomes" id="UP000325315">
    <property type="component" value="Unassembled WGS sequence"/>
</dbReference>
<reference evidence="1" key="1">
    <citation type="submission" date="2019-08" db="EMBL/GenBank/DDBJ databases">
        <authorList>
            <person name="Liu F."/>
        </authorList>
    </citation>
    <scope>NUCLEOTIDE SEQUENCE [LARGE SCALE GENOMIC DNA]</scope>
    <source>
        <strain evidence="1">PA1801</strain>
        <tissue evidence="1">Leaf</tissue>
    </source>
</reference>
<name>A0A5B6VVG3_9ROSI</name>